<keyword evidence="3" id="KW-1185">Reference proteome</keyword>
<protein>
    <submittedName>
        <fullName evidence="2">Uncharacterized protein</fullName>
    </submittedName>
</protein>
<feature type="region of interest" description="Disordered" evidence="1">
    <location>
        <begin position="1"/>
        <end position="78"/>
    </location>
</feature>
<feature type="compositionally biased region" description="Polar residues" evidence="1">
    <location>
        <begin position="64"/>
        <end position="78"/>
    </location>
</feature>
<evidence type="ECO:0000313" key="3">
    <source>
        <dbReference type="Proteomes" id="UP000799770"/>
    </source>
</evidence>
<organism evidence="2 3">
    <name type="scientific">Lophiotrema nucula</name>
    <dbReference type="NCBI Taxonomy" id="690887"/>
    <lineage>
        <taxon>Eukaryota</taxon>
        <taxon>Fungi</taxon>
        <taxon>Dikarya</taxon>
        <taxon>Ascomycota</taxon>
        <taxon>Pezizomycotina</taxon>
        <taxon>Dothideomycetes</taxon>
        <taxon>Pleosporomycetidae</taxon>
        <taxon>Pleosporales</taxon>
        <taxon>Lophiotremataceae</taxon>
        <taxon>Lophiotrema</taxon>
    </lineage>
</organism>
<evidence type="ECO:0000313" key="2">
    <source>
        <dbReference type="EMBL" id="KAF2113088.1"/>
    </source>
</evidence>
<gene>
    <name evidence="2" type="ORF">BDV96DRAFT_579724</name>
</gene>
<accession>A0A6A5Z3U9</accession>
<proteinExistence type="predicted"/>
<dbReference type="AlphaFoldDB" id="A0A6A5Z3U9"/>
<evidence type="ECO:0000256" key="1">
    <source>
        <dbReference type="SAM" id="MobiDB-lite"/>
    </source>
</evidence>
<sequence length="78" mass="8455">MYKAFATHPKKNRNSPLSHLSSDKKRHCPPLVASISSTSSPHPALPQCRGHPSIHKPSPYPSARTKTSSNSSATLESH</sequence>
<dbReference type="Proteomes" id="UP000799770">
    <property type="component" value="Unassembled WGS sequence"/>
</dbReference>
<name>A0A6A5Z3U9_9PLEO</name>
<reference evidence="2" key="1">
    <citation type="journal article" date="2020" name="Stud. Mycol.">
        <title>101 Dothideomycetes genomes: a test case for predicting lifestyles and emergence of pathogens.</title>
        <authorList>
            <person name="Haridas S."/>
            <person name="Albert R."/>
            <person name="Binder M."/>
            <person name="Bloem J."/>
            <person name="Labutti K."/>
            <person name="Salamov A."/>
            <person name="Andreopoulos B."/>
            <person name="Baker S."/>
            <person name="Barry K."/>
            <person name="Bills G."/>
            <person name="Bluhm B."/>
            <person name="Cannon C."/>
            <person name="Castanera R."/>
            <person name="Culley D."/>
            <person name="Daum C."/>
            <person name="Ezra D."/>
            <person name="Gonzalez J."/>
            <person name="Henrissat B."/>
            <person name="Kuo A."/>
            <person name="Liang C."/>
            <person name="Lipzen A."/>
            <person name="Lutzoni F."/>
            <person name="Magnuson J."/>
            <person name="Mondo S."/>
            <person name="Nolan M."/>
            <person name="Ohm R."/>
            <person name="Pangilinan J."/>
            <person name="Park H.-J."/>
            <person name="Ramirez L."/>
            <person name="Alfaro M."/>
            <person name="Sun H."/>
            <person name="Tritt A."/>
            <person name="Yoshinaga Y."/>
            <person name="Zwiers L.-H."/>
            <person name="Turgeon B."/>
            <person name="Goodwin S."/>
            <person name="Spatafora J."/>
            <person name="Crous P."/>
            <person name="Grigoriev I."/>
        </authorList>
    </citation>
    <scope>NUCLEOTIDE SEQUENCE</scope>
    <source>
        <strain evidence="2">CBS 627.86</strain>
    </source>
</reference>
<dbReference type="EMBL" id="ML977329">
    <property type="protein sequence ID" value="KAF2113088.1"/>
    <property type="molecule type" value="Genomic_DNA"/>
</dbReference>